<name>A0A662DDB9_UNCAE</name>
<dbReference type="InterPro" id="IPR034096">
    <property type="entry name" value="AAMDC"/>
</dbReference>
<gene>
    <name evidence="1" type="ORF">DRI96_02950</name>
</gene>
<dbReference type="GO" id="GO:0005737">
    <property type="term" value="C:cytoplasm"/>
    <property type="evidence" value="ECO:0007669"/>
    <property type="project" value="TreeGrafter"/>
</dbReference>
<dbReference type="PANTHER" id="PTHR15811">
    <property type="entry name" value="MTH938 DOMAIN-CONTAINING PROTEIN"/>
    <property type="match status" value="1"/>
</dbReference>
<accession>A0A662DDB9</accession>
<evidence type="ECO:0000313" key="2">
    <source>
        <dbReference type="Proteomes" id="UP000267654"/>
    </source>
</evidence>
<dbReference type="AlphaFoldDB" id="A0A662DDB9"/>
<dbReference type="PANTHER" id="PTHR15811:SF5">
    <property type="entry name" value="MTH938 DOMAIN-CONTAINING PROTEIN"/>
    <property type="match status" value="1"/>
</dbReference>
<dbReference type="Pfam" id="PF04430">
    <property type="entry name" value="DUF498"/>
    <property type="match status" value="1"/>
</dbReference>
<dbReference type="Proteomes" id="UP000267654">
    <property type="component" value="Unassembled WGS sequence"/>
</dbReference>
<dbReference type="Gene3D" id="3.40.1230.10">
    <property type="entry name" value="MTH938-like"/>
    <property type="match status" value="1"/>
</dbReference>
<dbReference type="InterPro" id="IPR036748">
    <property type="entry name" value="MTH938-like_sf"/>
</dbReference>
<dbReference type="CDD" id="cd05126">
    <property type="entry name" value="Mth938"/>
    <property type="match status" value="1"/>
</dbReference>
<evidence type="ECO:0008006" key="3">
    <source>
        <dbReference type="Google" id="ProtNLM"/>
    </source>
</evidence>
<proteinExistence type="predicted"/>
<dbReference type="SUPFAM" id="SSF64076">
    <property type="entry name" value="MTH938-like"/>
    <property type="match status" value="1"/>
</dbReference>
<protein>
    <recommendedName>
        <fullName evidence="3">Mth938-like domain-containing protein</fullName>
    </recommendedName>
</protein>
<evidence type="ECO:0000313" key="1">
    <source>
        <dbReference type="EMBL" id="RLE13455.1"/>
    </source>
</evidence>
<organism evidence="1 2">
    <name type="scientific">Aerophobetes bacterium</name>
    <dbReference type="NCBI Taxonomy" id="2030807"/>
    <lineage>
        <taxon>Bacteria</taxon>
        <taxon>Candidatus Aerophobota</taxon>
    </lineage>
</organism>
<sequence>MIEYYKFGQIKINGKIYTSDVIIYPDGKVDDKWWRKEGHLLVPEDLKDVIKMKPDALVVGTGNPGLMKVPPSTRDWISSQGIKLIVEPTEKACLTYNKLYKSTKVVAAFHLTC</sequence>
<dbReference type="InterPro" id="IPR007523">
    <property type="entry name" value="NDUFAF3/AAMDC"/>
</dbReference>
<comment type="caution">
    <text evidence="1">The sequence shown here is derived from an EMBL/GenBank/DDBJ whole genome shotgun (WGS) entry which is preliminary data.</text>
</comment>
<reference evidence="1 2" key="1">
    <citation type="submission" date="2018-06" db="EMBL/GenBank/DDBJ databases">
        <title>Extensive metabolic versatility and redundancy in microbially diverse, dynamic hydrothermal sediments.</title>
        <authorList>
            <person name="Dombrowski N."/>
            <person name="Teske A."/>
            <person name="Baker B.J."/>
        </authorList>
    </citation>
    <scope>NUCLEOTIDE SEQUENCE [LARGE SCALE GENOMIC DNA]</scope>
    <source>
        <strain evidence="1">B19_G9</strain>
    </source>
</reference>
<dbReference type="EMBL" id="QMQB01000088">
    <property type="protein sequence ID" value="RLE13455.1"/>
    <property type="molecule type" value="Genomic_DNA"/>
</dbReference>